<name>A0A5C3MRM4_9AGAM</name>
<evidence type="ECO:0000256" key="9">
    <source>
        <dbReference type="PIRSR" id="PIRSR602401-1"/>
    </source>
</evidence>
<evidence type="ECO:0000313" key="11">
    <source>
        <dbReference type="EMBL" id="TFK48004.1"/>
    </source>
</evidence>
<dbReference type="SUPFAM" id="SSF48264">
    <property type="entry name" value="Cytochrome P450"/>
    <property type="match status" value="1"/>
</dbReference>
<sequence length="511" mass="57056">MTVLTALAIVVFVTAWIFSSRSRRRGLPSPPGPKGLPLIGNLLDFPATFQWLTFEKWHKQYGDIVYLNLAGQSLVILGSPEATSAFFEKKSGVYSDRPRFVMINELVGWEEFAIGSYRYGNAWRELRRVFHQQYHSGVIPPYHPVFRRHAHRLLHNLLTEPKELEQHLLHTASAVILDTMYGIDVVDRDDPYVTIAEKAMEVIVEAINPGAFLVDSFPALKYVPSWFPGAEFQRKALRWKAFMKDMLNKPFEAVKDDMQQGRAVSSIAATMLQEISQDDEEHSEYIIKAVGGASYAAGSDTTSATTQVFALAMAMHPQVQARAQAELDAVVGPDRLPDFDDRPNLPYVNAILKELTRWLPVVPLAVPHAALSDDEVRGYFIPKGTIVLGNSWSILRDPVRYPEPDQFKPERFLTKDESLATDVPDPSIAAFGYGRRICPGRHFSDSSIYLLVACMLATFNISPPIGEDGAPIKITAEMSAGAVLRPARVDYIVKPRSDAAIDLINKTVAFQ</sequence>
<reference evidence="11 12" key="1">
    <citation type="journal article" date="2019" name="Nat. Ecol. Evol.">
        <title>Megaphylogeny resolves global patterns of mushroom evolution.</title>
        <authorList>
            <person name="Varga T."/>
            <person name="Krizsan K."/>
            <person name="Foldi C."/>
            <person name="Dima B."/>
            <person name="Sanchez-Garcia M."/>
            <person name="Sanchez-Ramirez S."/>
            <person name="Szollosi G.J."/>
            <person name="Szarkandi J.G."/>
            <person name="Papp V."/>
            <person name="Albert L."/>
            <person name="Andreopoulos W."/>
            <person name="Angelini C."/>
            <person name="Antonin V."/>
            <person name="Barry K.W."/>
            <person name="Bougher N.L."/>
            <person name="Buchanan P."/>
            <person name="Buyck B."/>
            <person name="Bense V."/>
            <person name="Catcheside P."/>
            <person name="Chovatia M."/>
            <person name="Cooper J."/>
            <person name="Damon W."/>
            <person name="Desjardin D."/>
            <person name="Finy P."/>
            <person name="Geml J."/>
            <person name="Haridas S."/>
            <person name="Hughes K."/>
            <person name="Justo A."/>
            <person name="Karasinski D."/>
            <person name="Kautmanova I."/>
            <person name="Kiss B."/>
            <person name="Kocsube S."/>
            <person name="Kotiranta H."/>
            <person name="LaButti K.M."/>
            <person name="Lechner B.E."/>
            <person name="Liimatainen K."/>
            <person name="Lipzen A."/>
            <person name="Lukacs Z."/>
            <person name="Mihaltcheva S."/>
            <person name="Morgado L.N."/>
            <person name="Niskanen T."/>
            <person name="Noordeloos M.E."/>
            <person name="Ohm R.A."/>
            <person name="Ortiz-Santana B."/>
            <person name="Ovrebo C."/>
            <person name="Racz N."/>
            <person name="Riley R."/>
            <person name="Savchenko A."/>
            <person name="Shiryaev A."/>
            <person name="Soop K."/>
            <person name="Spirin V."/>
            <person name="Szebenyi C."/>
            <person name="Tomsovsky M."/>
            <person name="Tulloss R.E."/>
            <person name="Uehling J."/>
            <person name="Grigoriev I.V."/>
            <person name="Vagvolgyi C."/>
            <person name="Papp T."/>
            <person name="Martin F.M."/>
            <person name="Miettinen O."/>
            <person name="Hibbett D.S."/>
            <person name="Nagy L.G."/>
        </authorList>
    </citation>
    <scope>NUCLEOTIDE SEQUENCE [LARGE SCALE GENOMIC DNA]</scope>
    <source>
        <strain evidence="11 12">OMC1185</strain>
    </source>
</reference>
<dbReference type="GO" id="GO:0004497">
    <property type="term" value="F:monooxygenase activity"/>
    <property type="evidence" value="ECO:0007669"/>
    <property type="project" value="UniProtKB-KW"/>
</dbReference>
<dbReference type="OrthoDB" id="2789670at2759"/>
<feature type="binding site" description="axial binding residue" evidence="9">
    <location>
        <position position="438"/>
    </location>
    <ligand>
        <name>heme</name>
        <dbReference type="ChEBI" id="CHEBI:30413"/>
    </ligand>
    <ligandPart>
        <name>Fe</name>
        <dbReference type="ChEBI" id="CHEBI:18248"/>
    </ligandPart>
</feature>
<comment type="cofactor">
    <cofactor evidence="1 9">
        <name>heme</name>
        <dbReference type="ChEBI" id="CHEBI:30413"/>
    </cofactor>
</comment>
<evidence type="ECO:0000313" key="12">
    <source>
        <dbReference type="Proteomes" id="UP000305948"/>
    </source>
</evidence>
<dbReference type="PANTHER" id="PTHR46300">
    <property type="entry name" value="P450, PUTATIVE (EUROFUNG)-RELATED-RELATED"/>
    <property type="match status" value="1"/>
</dbReference>
<dbReference type="GO" id="GO:0016705">
    <property type="term" value="F:oxidoreductase activity, acting on paired donors, with incorporation or reduction of molecular oxygen"/>
    <property type="evidence" value="ECO:0007669"/>
    <property type="project" value="InterPro"/>
</dbReference>
<keyword evidence="7 9" id="KW-0408">Iron</keyword>
<keyword evidence="8 10" id="KW-0503">Monooxygenase</keyword>
<dbReference type="InterPro" id="IPR002401">
    <property type="entry name" value="Cyt_P450_E_grp-I"/>
</dbReference>
<dbReference type="InterPro" id="IPR001128">
    <property type="entry name" value="Cyt_P450"/>
</dbReference>
<dbReference type="CDD" id="cd11065">
    <property type="entry name" value="CYP64-like"/>
    <property type="match status" value="1"/>
</dbReference>
<comment type="pathway">
    <text evidence="2">Secondary metabolite biosynthesis.</text>
</comment>
<evidence type="ECO:0000256" key="8">
    <source>
        <dbReference type="ARBA" id="ARBA00023033"/>
    </source>
</evidence>
<comment type="similarity">
    <text evidence="3 10">Belongs to the cytochrome P450 family.</text>
</comment>
<dbReference type="AlphaFoldDB" id="A0A5C3MRM4"/>
<keyword evidence="4 9" id="KW-0349">Heme</keyword>
<evidence type="ECO:0000256" key="6">
    <source>
        <dbReference type="ARBA" id="ARBA00023002"/>
    </source>
</evidence>
<keyword evidence="6 10" id="KW-0560">Oxidoreductase</keyword>
<dbReference type="GO" id="GO:0005506">
    <property type="term" value="F:iron ion binding"/>
    <property type="evidence" value="ECO:0007669"/>
    <property type="project" value="InterPro"/>
</dbReference>
<evidence type="ECO:0000256" key="1">
    <source>
        <dbReference type="ARBA" id="ARBA00001971"/>
    </source>
</evidence>
<dbReference type="GO" id="GO:0020037">
    <property type="term" value="F:heme binding"/>
    <property type="evidence" value="ECO:0007669"/>
    <property type="project" value="InterPro"/>
</dbReference>
<organism evidence="11 12">
    <name type="scientific">Heliocybe sulcata</name>
    <dbReference type="NCBI Taxonomy" id="5364"/>
    <lineage>
        <taxon>Eukaryota</taxon>
        <taxon>Fungi</taxon>
        <taxon>Dikarya</taxon>
        <taxon>Basidiomycota</taxon>
        <taxon>Agaricomycotina</taxon>
        <taxon>Agaricomycetes</taxon>
        <taxon>Gloeophyllales</taxon>
        <taxon>Gloeophyllaceae</taxon>
        <taxon>Heliocybe</taxon>
    </lineage>
</organism>
<dbReference type="Pfam" id="PF00067">
    <property type="entry name" value="p450"/>
    <property type="match status" value="1"/>
</dbReference>
<dbReference type="PRINTS" id="PR00385">
    <property type="entry name" value="P450"/>
</dbReference>
<evidence type="ECO:0000256" key="4">
    <source>
        <dbReference type="ARBA" id="ARBA00022617"/>
    </source>
</evidence>
<evidence type="ECO:0000256" key="7">
    <source>
        <dbReference type="ARBA" id="ARBA00023004"/>
    </source>
</evidence>
<dbReference type="Proteomes" id="UP000305948">
    <property type="component" value="Unassembled WGS sequence"/>
</dbReference>
<protein>
    <submittedName>
        <fullName evidence="11">Cytochrome P450</fullName>
    </submittedName>
</protein>
<accession>A0A5C3MRM4</accession>
<proteinExistence type="inferred from homology"/>
<dbReference type="PRINTS" id="PR00463">
    <property type="entry name" value="EP450I"/>
</dbReference>
<dbReference type="InterPro" id="IPR017972">
    <property type="entry name" value="Cyt_P450_CS"/>
</dbReference>
<keyword evidence="12" id="KW-1185">Reference proteome</keyword>
<evidence type="ECO:0000256" key="3">
    <source>
        <dbReference type="ARBA" id="ARBA00010617"/>
    </source>
</evidence>
<evidence type="ECO:0000256" key="5">
    <source>
        <dbReference type="ARBA" id="ARBA00022723"/>
    </source>
</evidence>
<dbReference type="PROSITE" id="PS00086">
    <property type="entry name" value="CYTOCHROME_P450"/>
    <property type="match status" value="1"/>
</dbReference>
<evidence type="ECO:0000256" key="2">
    <source>
        <dbReference type="ARBA" id="ARBA00005179"/>
    </source>
</evidence>
<dbReference type="InterPro" id="IPR036396">
    <property type="entry name" value="Cyt_P450_sf"/>
</dbReference>
<evidence type="ECO:0000256" key="10">
    <source>
        <dbReference type="RuleBase" id="RU000461"/>
    </source>
</evidence>
<dbReference type="Gene3D" id="1.10.630.10">
    <property type="entry name" value="Cytochrome P450"/>
    <property type="match status" value="1"/>
</dbReference>
<keyword evidence="5 9" id="KW-0479">Metal-binding</keyword>
<dbReference type="STRING" id="5364.A0A5C3MRM4"/>
<dbReference type="InterPro" id="IPR050364">
    <property type="entry name" value="Cytochrome_P450_fung"/>
</dbReference>
<gene>
    <name evidence="11" type="ORF">OE88DRAFT_1665013</name>
</gene>
<dbReference type="EMBL" id="ML213521">
    <property type="protein sequence ID" value="TFK48004.1"/>
    <property type="molecule type" value="Genomic_DNA"/>
</dbReference>
<dbReference type="PANTHER" id="PTHR46300:SF7">
    <property type="entry name" value="P450, PUTATIVE (EUROFUNG)-RELATED"/>
    <property type="match status" value="1"/>
</dbReference>